<dbReference type="GO" id="GO:0008270">
    <property type="term" value="F:zinc ion binding"/>
    <property type="evidence" value="ECO:0007669"/>
    <property type="project" value="UniProtKB-KW"/>
</dbReference>
<keyword evidence="6" id="KW-1185">Reference proteome</keyword>
<dbReference type="InterPro" id="IPR025883">
    <property type="entry name" value="Cadherin-like_domain"/>
</dbReference>
<dbReference type="PANTHER" id="PTHR24104">
    <property type="entry name" value="E3 UBIQUITIN-PROTEIN LIGASE NHLRC1-RELATED"/>
    <property type="match status" value="1"/>
</dbReference>
<dbReference type="AlphaFoldDB" id="A0A7W5C725"/>
<evidence type="ECO:0000256" key="1">
    <source>
        <dbReference type="ARBA" id="ARBA00022737"/>
    </source>
</evidence>
<dbReference type="Gene3D" id="2.120.10.30">
    <property type="entry name" value="TolB, C-terminal domain"/>
    <property type="match status" value="3"/>
</dbReference>
<dbReference type="GO" id="GO:0016829">
    <property type="term" value="F:lyase activity"/>
    <property type="evidence" value="ECO:0007669"/>
    <property type="project" value="UniProtKB-KW"/>
</dbReference>
<evidence type="ECO:0000259" key="4">
    <source>
        <dbReference type="PROSITE" id="PS51272"/>
    </source>
</evidence>
<feature type="repeat" description="NHL" evidence="2">
    <location>
        <begin position="558"/>
        <end position="597"/>
    </location>
</feature>
<dbReference type="Proteomes" id="UP000518605">
    <property type="component" value="Unassembled WGS sequence"/>
</dbReference>
<dbReference type="Pfam" id="PF00395">
    <property type="entry name" value="SLH"/>
    <property type="match status" value="3"/>
</dbReference>
<reference evidence="5 6" key="1">
    <citation type="submission" date="2020-08" db="EMBL/GenBank/DDBJ databases">
        <title>Genomic Encyclopedia of Type Strains, Phase III (KMG-III): the genomes of soil and plant-associated and newly described type strains.</title>
        <authorList>
            <person name="Whitman W."/>
        </authorList>
    </citation>
    <scope>NUCLEOTIDE SEQUENCE [LARGE SCALE GENOMIC DNA]</scope>
    <source>
        <strain evidence="5 6">CECT 8234</strain>
    </source>
</reference>
<feature type="domain" description="SLH" evidence="4">
    <location>
        <begin position="994"/>
        <end position="1053"/>
    </location>
</feature>
<name>A0A7W5C725_9BACL</name>
<sequence length="1188" mass="125914">MREVGQLFQLAGRNRAAKLALAASLFSYGWAGMGQGIAAAEGMTESYSFERMAPEKAHYFKSITDVAADRSGNVFVTEWNKQEISIFNAEGEKLGELGSMDGADFSPRKLIVSEAGFVYVTDGNAVFKLEVGADYDFTIVEEWNGVEQFGYIASIAVDEATGRVYAADESLNQIWLLEEGDSDFESWTAYATTEEASISFNRLSSISVDASGHLYVAEDGNRILKLSGEGLLLDQWDGDGDEEQASFDTVFIDDIGDIEPDGEGNLYVTDRGNNQIVRFNSEWKAVVVGEEGRRNGQFNSPEAITIANDGSVYVADKYNYRVQKFDSSLGHMDTWGNLGGEAGQFFIPEDIAVDTVGNVFVADQGNNRVQQFNNELSYMQEKGGDSDFLPIGLTVNAAGQIYMTSYGSLIKYDPADESIAVLSNRLGEPRDLAMDREGNVYVANTGGHTVEIFNSAGENVASFAGEPDYSGGFFYFRPQSIAVDSERDIVYVTDSFRVQTFTRTGEPLQVEWAGLGEDDIGYLSDIALDVMGNVYLADSVNNRIRKYAPNGELLESWGETGNQDGAFDGLRGIAVDRFGNVLTTESNNNRLQKFEFLQNQLAGIALSAGTLNEAFEGSRSTYTANVENKVSSISVTPSARQAGARIEVNGELVESGADSAAFALTAGETEAIEIKVTAMDGQVRSYELSVLRAATGDGGTGGDGGDGGDGGTGGDGGDDGDGGDGGDGGTGGDGGDDGDGGDGGTGGDSGTGGDGGSGGTGGTGGVSPNPGSGLLDQTIGGQAGQVILQNAAVHQTAAGVAEIMINSSGVDALLALKPLPTLVTIGVLPGSVEQVNLKLPAAITQLSTQNPEAELELRTSFGTLKLPLLELAKQVDPLTDSIRITIHAFNGASSETKETERVMQLNSAESVGSPLLGLKLEALSADGTVRPLEYQAGYAKLIIELRAGDAEQDLAAVSFMGGMSGSVYGVPASYGEGKAELKLKNGGNYTVWRHVTSFKDGKDAAYAIKAIQALSNKFIVQGMNDRSFLPFGEVTRAQYITMVLRAVGVKLAPVQAAAFIDVKEGQWYADAVMTGYRLGLVNGYEDGSFRPSGVINRQEMVTILFNALKYAGHIEAIPAEEADKWLEGFSDEGEISPWARQAAAYAVKHEWMQGTGEGRLSPAAEANRAQGAVLIYNMMQGLGLISSE</sequence>
<keyword evidence="1" id="KW-0677">Repeat</keyword>
<evidence type="ECO:0000256" key="2">
    <source>
        <dbReference type="PROSITE-ProRule" id="PRU00504"/>
    </source>
</evidence>
<dbReference type="InterPro" id="IPR001119">
    <property type="entry name" value="SLH_dom"/>
</dbReference>
<feature type="compositionally biased region" description="Gly residues" evidence="3">
    <location>
        <begin position="696"/>
        <end position="715"/>
    </location>
</feature>
<dbReference type="RefSeq" id="WP_183562270.1">
    <property type="nucleotide sequence ID" value="NZ_CBCSLB010000005.1"/>
</dbReference>
<evidence type="ECO:0000313" key="5">
    <source>
        <dbReference type="EMBL" id="MBB3152372.1"/>
    </source>
</evidence>
<feature type="domain" description="SLH" evidence="4">
    <location>
        <begin position="1055"/>
        <end position="1118"/>
    </location>
</feature>
<feature type="repeat" description="NHL" evidence="2">
    <location>
        <begin position="336"/>
        <end position="375"/>
    </location>
</feature>
<feature type="region of interest" description="Disordered" evidence="3">
    <location>
        <begin position="695"/>
        <end position="778"/>
    </location>
</feature>
<protein>
    <submittedName>
        <fullName evidence="5">Streptogramin lyase</fullName>
    </submittedName>
</protein>
<dbReference type="SUPFAM" id="SSF63829">
    <property type="entry name" value="Calcium-dependent phosphotriesterase"/>
    <property type="match status" value="1"/>
</dbReference>
<feature type="compositionally biased region" description="Gly residues" evidence="3">
    <location>
        <begin position="741"/>
        <end position="765"/>
    </location>
</feature>
<dbReference type="SUPFAM" id="SSF101898">
    <property type="entry name" value="NHL repeat"/>
    <property type="match status" value="1"/>
</dbReference>
<organism evidence="5 6">
    <name type="scientific">Paenibacillus endophyticus</name>
    <dbReference type="NCBI Taxonomy" id="1294268"/>
    <lineage>
        <taxon>Bacteria</taxon>
        <taxon>Bacillati</taxon>
        <taxon>Bacillota</taxon>
        <taxon>Bacilli</taxon>
        <taxon>Bacillales</taxon>
        <taxon>Paenibacillaceae</taxon>
        <taxon>Paenibacillus</taxon>
    </lineage>
</organism>
<feature type="repeat" description="NHL" evidence="2">
    <location>
        <begin position="287"/>
        <end position="328"/>
    </location>
</feature>
<dbReference type="InterPro" id="IPR050952">
    <property type="entry name" value="TRIM-NHL_E3_ligases"/>
</dbReference>
<comment type="caution">
    <text evidence="5">The sequence shown here is derived from an EMBL/GenBank/DDBJ whole genome shotgun (WGS) entry which is preliminary data.</text>
</comment>
<feature type="domain" description="SLH" evidence="4">
    <location>
        <begin position="1126"/>
        <end position="1188"/>
    </location>
</feature>
<proteinExistence type="predicted"/>
<dbReference type="Pfam" id="PF01436">
    <property type="entry name" value="NHL"/>
    <property type="match status" value="2"/>
</dbReference>
<dbReference type="PANTHER" id="PTHR24104:SF25">
    <property type="entry name" value="PROTEIN LIN-41"/>
    <property type="match status" value="1"/>
</dbReference>
<feature type="repeat" description="NHL" evidence="2">
    <location>
        <begin position="60"/>
        <end position="90"/>
    </location>
</feature>
<accession>A0A7W5C725</accession>
<dbReference type="PROSITE" id="PS51272">
    <property type="entry name" value="SLH"/>
    <property type="match status" value="3"/>
</dbReference>
<dbReference type="PROSITE" id="PS51125">
    <property type="entry name" value="NHL"/>
    <property type="match status" value="4"/>
</dbReference>
<evidence type="ECO:0000313" key="6">
    <source>
        <dbReference type="Proteomes" id="UP000518605"/>
    </source>
</evidence>
<gene>
    <name evidence="5" type="ORF">FHS16_002422</name>
</gene>
<dbReference type="Pfam" id="PF12733">
    <property type="entry name" value="Cadherin-like"/>
    <property type="match status" value="1"/>
</dbReference>
<evidence type="ECO:0000256" key="3">
    <source>
        <dbReference type="SAM" id="MobiDB-lite"/>
    </source>
</evidence>
<dbReference type="InterPro" id="IPR011042">
    <property type="entry name" value="6-blade_b-propeller_TolB-like"/>
</dbReference>
<keyword evidence="5" id="KW-0456">Lyase</keyword>
<dbReference type="InterPro" id="IPR001258">
    <property type="entry name" value="NHL_repeat"/>
</dbReference>
<dbReference type="EMBL" id="JACHXW010000006">
    <property type="protein sequence ID" value="MBB3152372.1"/>
    <property type="molecule type" value="Genomic_DNA"/>
</dbReference>